<feature type="transmembrane region" description="Helical" evidence="8">
    <location>
        <begin position="12"/>
        <end position="29"/>
    </location>
</feature>
<protein>
    <recommendedName>
        <fullName evidence="9">Prenylcysteine lyase domain-containing protein</fullName>
    </recommendedName>
</protein>
<evidence type="ECO:0000256" key="7">
    <source>
        <dbReference type="ARBA" id="ARBA00023180"/>
    </source>
</evidence>
<evidence type="ECO:0000256" key="3">
    <source>
        <dbReference type="ARBA" id="ARBA00022630"/>
    </source>
</evidence>
<dbReference type="GeneID" id="85492938"/>
<comment type="similarity">
    <text evidence="2">Belongs to the prenylcysteine oxidase family.</text>
</comment>
<evidence type="ECO:0000256" key="6">
    <source>
        <dbReference type="ARBA" id="ARBA00023002"/>
    </source>
</evidence>
<reference evidence="10" key="1">
    <citation type="journal article" date="2023" name="BMC Genomics">
        <title>Chromosome-level genome assemblies of Cutaneotrichosporon spp. (Trichosporonales, Basidiomycota) reveal imbalanced evolution between nucleotide sequences and chromosome synteny.</title>
        <authorList>
            <person name="Kobayashi Y."/>
            <person name="Kayamori A."/>
            <person name="Aoki K."/>
            <person name="Shiwa Y."/>
            <person name="Matsutani M."/>
            <person name="Fujita N."/>
            <person name="Sugita T."/>
            <person name="Iwasaki W."/>
            <person name="Tanaka N."/>
            <person name="Takashima M."/>
        </authorList>
    </citation>
    <scope>NUCLEOTIDE SEQUENCE</scope>
    <source>
        <strain evidence="10">HIS019</strain>
    </source>
</reference>
<dbReference type="EMBL" id="AP028213">
    <property type="protein sequence ID" value="BEI89067.1"/>
    <property type="molecule type" value="Genomic_DNA"/>
</dbReference>
<evidence type="ECO:0000259" key="9">
    <source>
        <dbReference type="Pfam" id="PF07156"/>
    </source>
</evidence>
<evidence type="ECO:0000313" key="10">
    <source>
        <dbReference type="EMBL" id="BEI89067.1"/>
    </source>
</evidence>
<evidence type="ECO:0000256" key="8">
    <source>
        <dbReference type="SAM" id="Phobius"/>
    </source>
</evidence>
<dbReference type="GO" id="GO:0001735">
    <property type="term" value="F:prenylcysteine oxidase activity"/>
    <property type="evidence" value="ECO:0007669"/>
    <property type="project" value="InterPro"/>
</dbReference>
<dbReference type="Pfam" id="PF07156">
    <property type="entry name" value="Prenylcys_lyase"/>
    <property type="match status" value="1"/>
</dbReference>
<organism evidence="10 11">
    <name type="scientific">Cutaneotrichosporon cavernicola</name>
    <dbReference type="NCBI Taxonomy" id="279322"/>
    <lineage>
        <taxon>Eukaryota</taxon>
        <taxon>Fungi</taxon>
        <taxon>Dikarya</taxon>
        <taxon>Basidiomycota</taxon>
        <taxon>Agaricomycotina</taxon>
        <taxon>Tremellomycetes</taxon>
        <taxon>Trichosporonales</taxon>
        <taxon>Trichosporonaceae</taxon>
        <taxon>Cutaneotrichosporon</taxon>
    </lineage>
</organism>
<accession>A0AA48I494</accession>
<keyword evidence="4" id="KW-0732">Signal</keyword>
<dbReference type="InterPro" id="IPR017046">
    <property type="entry name" value="Prenylcysteine_Oxase1"/>
</dbReference>
<keyword evidence="8" id="KW-1133">Transmembrane helix</keyword>
<dbReference type="RefSeq" id="XP_060454333.1">
    <property type="nucleotide sequence ID" value="XM_060597439.1"/>
</dbReference>
<evidence type="ECO:0000256" key="1">
    <source>
        <dbReference type="ARBA" id="ARBA00001974"/>
    </source>
</evidence>
<dbReference type="PIRSF" id="PIRSF036292">
    <property type="entry name" value="Prenylcysteine_oxidase"/>
    <property type="match status" value="1"/>
</dbReference>
<dbReference type="KEGG" id="ccac:CcaHIS019_0204290"/>
<name>A0AA48I494_9TREE</name>
<dbReference type="Pfam" id="PF13450">
    <property type="entry name" value="NAD_binding_8"/>
    <property type="match status" value="1"/>
</dbReference>
<dbReference type="Proteomes" id="UP001233271">
    <property type="component" value="Chromosome 2"/>
</dbReference>
<dbReference type="SUPFAM" id="SSF51905">
    <property type="entry name" value="FAD/NAD(P)-binding domain"/>
    <property type="match status" value="1"/>
</dbReference>
<proteinExistence type="inferred from homology"/>
<sequence>MPVPWRRGMPIPYPFYILVVCTIATLILFTQQPELATRVAASVTALSPLALINFGQVKQEFAPPNDLRPRRVAIVGAGASGSAAAFFLSRAAREAESRAGAPHGSLLDIVVYERADYIGGRTTVVYPHGNTSLRPVELGASIFVDANLNLVKAAKLFGLEIVDPEFGGTGVAIWDGTEFLFMTSAEKGRWSGWWDSLAVLRRYGALSPMRQRRAVGALLKKFAHLYDARWLANRGSVANVDEFAESAGLGKVLTSRTGEDWARNVVKANALWVDEIMEASTRVNYCADLNQIHALGAAVSHASGGASAISGGNFRLFEAMLKHSGAEVRLQTEVDAIEPLDRGFRVTSNHSHLSDDYDEIFFAAPWHTSPVSKTLSSHFTQPIPKQQYVRLHVTMLATNAPHADPLYFFRGPGEAVPGTILTTGSTARAHPGAARPEFQSISYHGETYDGSGEWIVKIFSKAELSNDLLADIFGDNPTWVYRKVWDSYPVLHPTASFPPMQPMQGFHYLASLEPWVSTMETQTLSAREAVARSVQRWWNLGLGECRDADQSWDMTCGK</sequence>
<keyword evidence="3" id="KW-0285">Flavoprotein</keyword>
<dbReference type="PANTHER" id="PTHR15944:SF0">
    <property type="entry name" value="PRENYLCYSTEINE LYASE DOMAIN-CONTAINING PROTEIN"/>
    <property type="match status" value="1"/>
</dbReference>
<keyword evidence="7" id="KW-0325">Glycoprotein</keyword>
<keyword evidence="5" id="KW-0274">FAD</keyword>
<dbReference type="InterPro" id="IPR010795">
    <property type="entry name" value="Prenylcys_lyase"/>
</dbReference>
<dbReference type="PANTHER" id="PTHR15944">
    <property type="entry name" value="FARNESYLCYSTEINE LYASE"/>
    <property type="match status" value="1"/>
</dbReference>
<dbReference type="GO" id="GO:0030328">
    <property type="term" value="P:prenylcysteine catabolic process"/>
    <property type="evidence" value="ECO:0007669"/>
    <property type="project" value="InterPro"/>
</dbReference>
<evidence type="ECO:0000313" key="11">
    <source>
        <dbReference type="Proteomes" id="UP001233271"/>
    </source>
</evidence>
<keyword evidence="6" id="KW-0560">Oxidoreductase</keyword>
<evidence type="ECO:0000256" key="5">
    <source>
        <dbReference type="ARBA" id="ARBA00022827"/>
    </source>
</evidence>
<dbReference type="InterPro" id="IPR036188">
    <property type="entry name" value="FAD/NAD-bd_sf"/>
</dbReference>
<keyword evidence="8" id="KW-0472">Membrane</keyword>
<dbReference type="AlphaFoldDB" id="A0AA48I494"/>
<gene>
    <name evidence="10" type="ORF">CcaverHIS019_0204290</name>
</gene>
<dbReference type="GO" id="GO:0030327">
    <property type="term" value="P:prenylated protein catabolic process"/>
    <property type="evidence" value="ECO:0007669"/>
    <property type="project" value="TreeGrafter"/>
</dbReference>
<comment type="cofactor">
    <cofactor evidence="1">
        <name>FAD</name>
        <dbReference type="ChEBI" id="CHEBI:57692"/>
    </cofactor>
</comment>
<evidence type="ECO:0000256" key="2">
    <source>
        <dbReference type="ARBA" id="ARBA00009967"/>
    </source>
</evidence>
<keyword evidence="8" id="KW-0812">Transmembrane</keyword>
<keyword evidence="11" id="KW-1185">Reference proteome</keyword>
<feature type="domain" description="Prenylcysteine lyase" evidence="9">
    <location>
        <begin position="192"/>
        <end position="537"/>
    </location>
</feature>
<dbReference type="Gene3D" id="3.50.50.60">
    <property type="entry name" value="FAD/NAD(P)-binding domain"/>
    <property type="match status" value="1"/>
</dbReference>
<evidence type="ECO:0000256" key="4">
    <source>
        <dbReference type="ARBA" id="ARBA00022729"/>
    </source>
</evidence>